<dbReference type="AlphaFoldDB" id="A0A544TMB1"/>
<gene>
    <name evidence="4" type="ORF">FG383_01400</name>
</gene>
<comment type="caution">
    <text evidence="4">The sequence shown here is derived from an EMBL/GenBank/DDBJ whole genome shotgun (WGS) entry which is preliminary data.</text>
</comment>
<dbReference type="OrthoDB" id="9810365at2"/>
<dbReference type="GO" id="GO:0004812">
    <property type="term" value="F:aminoacyl-tRNA ligase activity"/>
    <property type="evidence" value="ECO:0007669"/>
    <property type="project" value="InterPro"/>
</dbReference>
<evidence type="ECO:0000256" key="1">
    <source>
        <dbReference type="ARBA" id="ARBA00022598"/>
    </source>
</evidence>
<dbReference type="Pfam" id="PF19302">
    <property type="entry name" value="DUF5915"/>
    <property type="match status" value="1"/>
</dbReference>
<organism evidence="4 5">
    <name type="scientific">Psychrobacillus soli</name>
    <dbReference type="NCBI Taxonomy" id="1543965"/>
    <lineage>
        <taxon>Bacteria</taxon>
        <taxon>Bacillati</taxon>
        <taxon>Bacillota</taxon>
        <taxon>Bacilli</taxon>
        <taxon>Bacillales</taxon>
        <taxon>Bacillaceae</taxon>
        <taxon>Psychrobacillus</taxon>
    </lineage>
</organism>
<reference evidence="4 5" key="1">
    <citation type="submission" date="2019-05" db="EMBL/GenBank/DDBJ databases">
        <title>Psychrobacillus vulpis sp. nov., a new species isolated from feces of a red fox that inhabits in The Tablas de Daimiel Natural Park, Albacete, Spain.</title>
        <authorList>
            <person name="Rodriguez M."/>
            <person name="Reina J.C."/>
            <person name="Bejar V."/>
            <person name="Llamas I."/>
        </authorList>
    </citation>
    <scope>NUCLEOTIDE SEQUENCE [LARGE SCALE GENOMIC DNA]</scope>
    <source>
        <strain evidence="4 5">NHI-2</strain>
    </source>
</reference>
<evidence type="ECO:0000256" key="3">
    <source>
        <dbReference type="ARBA" id="ARBA00022840"/>
    </source>
</evidence>
<dbReference type="EMBL" id="VDGG01000002">
    <property type="protein sequence ID" value="TQR18535.1"/>
    <property type="molecule type" value="Genomic_DNA"/>
</dbReference>
<dbReference type="Proteomes" id="UP000318937">
    <property type="component" value="Unassembled WGS sequence"/>
</dbReference>
<keyword evidence="1" id="KW-0436">Ligase</keyword>
<keyword evidence="5" id="KW-1185">Reference proteome</keyword>
<dbReference type="GO" id="GO:0005524">
    <property type="term" value="F:ATP binding"/>
    <property type="evidence" value="ECO:0007669"/>
    <property type="project" value="UniProtKB-KW"/>
</dbReference>
<keyword evidence="3" id="KW-0067">ATP-binding</keyword>
<dbReference type="GO" id="GO:0006418">
    <property type="term" value="P:tRNA aminoacylation for protein translation"/>
    <property type="evidence" value="ECO:0007669"/>
    <property type="project" value="InterPro"/>
</dbReference>
<proteinExistence type="predicted"/>
<evidence type="ECO:0000313" key="4">
    <source>
        <dbReference type="EMBL" id="TQR18535.1"/>
    </source>
</evidence>
<keyword evidence="2" id="KW-0547">Nucleotide-binding</keyword>
<protein>
    <submittedName>
        <fullName evidence="4">Uncharacterized protein</fullName>
    </submittedName>
</protein>
<sequence>MARELIRAIQAYRKQLNLPIDLRVDITVKTDKELQTVFENFKRMFEQNLLMRNLVMNENVVRGTEIQIADHIISIQLTPVNR</sequence>
<name>A0A544TMB1_9BACI</name>
<dbReference type="SUPFAM" id="SSF47323">
    <property type="entry name" value="Anticodon-binding domain of a subclass of class I aminoacyl-tRNA synthetases"/>
    <property type="match status" value="1"/>
</dbReference>
<accession>A0A544TMB1</accession>
<evidence type="ECO:0000313" key="5">
    <source>
        <dbReference type="Proteomes" id="UP000318937"/>
    </source>
</evidence>
<evidence type="ECO:0000256" key="2">
    <source>
        <dbReference type="ARBA" id="ARBA00022741"/>
    </source>
</evidence>
<dbReference type="InterPro" id="IPR009080">
    <property type="entry name" value="tRNAsynth_Ia_anticodon-bd"/>
</dbReference>